<dbReference type="EMBL" id="MU863631">
    <property type="protein sequence ID" value="KAK4102504.1"/>
    <property type="molecule type" value="Genomic_DNA"/>
</dbReference>
<protein>
    <recommendedName>
        <fullName evidence="4">C2H2-type domain-containing protein</fullName>
    </recommendedName>
</protein>
<sequence length="469" mass="51017">MASRGSRTSTSPPTTNPTTSTTITTNTANNDNNNNDARESFLSRKKKEIVARSMALFQQSLDRCLENSAAASVSASGLSATAPAAGLAGAGAVAGRRRVKRGREEDDEELDGQCGGSGVGVSGDGGCVKGDGGGDVVVVGGPGKAKKKRVNPKEAAKGGKKFACPFCKHDPGRYKSVKTCCGPGWDDVHRVKEHIYRRHSWKSFCPRCFEHFDKPDSLKSHQRADVPCKLREKAPDTINEEQEKKLRTRAKPLCSEEEKWEEMYRVIFPGEKIPSPYYETESGASQKAGKSRFQSVDEAKEFLRTEIPRLVRPEIEHYVTTLLEEVQEKVHQKTADIIRNVETKVLMTFHFQEEQASAALSSAAAGAAAGAESRLGRCSAEPSPPPSPAAVGPEMSSKLTQLFEEYKDDQLFSELCSNVQFDWEGLLAGNQEPAECDVFSQDSAYWTSSLSGGQASYSVGGGDGYLHRY</sequence>
<feature type="compositionally biased region" description="Low complexity" evidence="1">
    <location>
        <begin position="8"/>
        <end position="35"/>
    </location>
</feature>
<reference evidence="2" key="1">
    <citation type="journal article" date="2023" name="Mol. Phylogenet. Evol.">
        <title>Genome-scale phylogeny and comparative genomics of the fungal order Sordariales.</title>
        <authorList>
            <person name="Hensen N."/>
            <person name="Bonometti L."/>
            <person name="Westerberg I."/>
            <person name="Brannstrom I.O."/>
            <person name="Guillou S."/>
            <person name="Cros-Aarteil S."/>
            <person name="Calhoun S."/>
            <person name="Haridas S."/>
            <person name="Kuo A."/>
            <person name="Mondo S."/>
            <person name="Pangilinan J."/>
            <person name="Riley R."/>
            <person name="LaButti K."/>
            <person name="Andreopoulos B."/>
            <person name="Lipzen A."/>
            <person name="Chen C."/>
            <person name="Yan M."/>
            <person name="Daum C."/>
            <person name="Ng V."/>
            <person name="Clum A."/>
            <person name="Steindorff A."/>
            <person name="Ohm R.A."/>
            <person name="Martin F."/>
            <person name="Silar P."/>
            <person name="Natvig D.O."/>
            <person name="Lalanne C."/>
            <person name="Gautier V."/>
            <person name="Ament-Velasquez S.L."/>
            <person name="Kruys A."/>
            <person name="Hutchinson M.I."/>
            <person name="Powell A.J."/>
            <person name="Barry K."/>
            <person name="Miller A.N."/>
            <person name="Grigoriev I.V."/>
            <person name="Debuchy R."/>
            <person name="Gladieux P."/>
            <person name="Hiltunen Thoren M."/>
            <person name="Johannesson H."/>
        </authorList>
    </citation>
    <scope>NUCLEOTIDE SEQUENCE</scope>
    <source>
        <strain evidence="2">CBS 757.83</strain>
    </source>
</reference>
<evidence type="ECO:0000313" key="2">
    <source>
        <dbReference type="EMBL" id="KAK4102504.1"/>
    </source>
</evidence>
<feature type="region of interest" description="Disordered" evidence="1">
    <location>
        <begin position="1"/>
        <end position="37"/>
    </location>
</feature>
<name>A0AAN6Q2Q6_9PEZI</name>
<evidence type="ECO:0000256" key="1">
    <source>
        <dbReference type="SAM" id="MobiDB-lite"/>
    </source>
</evidence>
<feature type="region of interest" description="Disordered" evidence="1">
    <location>
        <begin position="375"/>
        <end position="394"/>
    </location>
</feature>
<evidence type="ECO:0000313" key="3">
    <source>
        <dbReference type="Proteomes" id="UP001305647"/>
    </source>
</evidence>
<dbReference type="PANTHER" id="PTHR38166">
    <property type="entry name" value="C2H2-TYPE DOMAIN-CONTAINING PROTEIN-RELATED"/>
    <property type="match status" value="1"/>
</dbReference>
<organism evidence="2 3">
    <name type="scientific">Parathielavia hyrcaniae</name>
    <dbReference type="NCBI Taxonomy" id="113614"/>
    <lineage>
        <taxon>Eukaryota</taxon>
        <taxon>Fungi</taxon>
        <taxon>Dikarya</taxon>
        <taxon>Ascomycota</taxon>
        <taxon>Pezizomycotina</taxon>
        <taxon>Sordariomycetes</taxon>
        <taxon>Sordariomycetidae</taxon>
        <taxon>Sordariales</taxon>
        <taxon>Chaetomiaceae</taxon>
        <taxon>Parathielavia</taxon>
    </lineage>
</organism>
<accession>A0AAN6Q2Q6</accession>
<dbReference type="PANTHER" id="PTHR38166:SF1">
    <property type="entry name" value="C2H2-TYPE DOMAIN-CONTAINING PROTEIN"/>
    <property type="match status" value="1"/>
</dbReference>
<dbReference type="AlphaFoldDB" id="A0AAN6Q2Q6"/>
<keyword evidence="3" id="KW-1185">Reference proteome</keyword>
<feature type="region of interest" description="Disordered" evidence="1">
    <location>
        <begin position="87"/>
        <end position="117"/>
    </location>
</feature>
<proteinExistence type="predicted"/>
<dbReference type="Proteomes" id="UP001305647">
    <property type="component" value="Unassembled WGS sequence"/>
</dbReference>
<evidence type="ECO:0008006" key="4">
    <source>
        <dbReference type="Google" id="ProtNLM"/>
    </source>
</evidence>
<reference evidence="2" key="2">
    <citation type="submission" date="2023-05" db="EMBL/GenBank/DDBJ databases">
        <authorList>
            <consortium name="Lawrence Berkeley National Laboratory"/>
            <person name="Steindorff A."/>
            <person name="Hensen N."/>
            <person name="Bonometti L."/>
            <person name="Westerberg I."/>
            <person name="Brannstrom I.O."/>
            <person name="Guillou S."/>
            <person name="Cros-Aarteil S."/>
            <person name="Calhoun S."/>
            <person name="Haridas S."/>
            <person name="Kuo A."/>
            <person name="Mondo S."/>
            <person name="Pangilinan J."/>
            <person name="Riley R."/>
            <person name="Labutti K."/>
            <person name="Andreopoulos B."/>
            <person name="Lipzen A."/>
            <person name="Chen C."/>
            <person name="Yanf M."/>
            <person name="Daum C."/>
            <person name="Ng V."/>
            <person name="Clum A."/>
            <person name="Ohm R."/>
            <person name="Martin F."/>
            <person name="Silar P."/>
            <person name="Natvig D."/>
            <person name="Lalanne C."/>
            <person name="Gautier V."/>
            <person name="Ament-Velasquez S.L."/>
            <person name="Kruys A."/>
            <person name="Hutchinson M.I."/>
            <person name="Powell A.J."/>
            <person name="Barry K."/>
            <person name="Miller A.N."/>
            <person name="Grigoriev I.V."/>
            <person name="Debuchy R."/>
            <person name="Gladieux P."/>
            <person name="Thoren M.H."/>
            <person name="Johannesson H."/>
        </authorList>
    </citation>
    <scope>NUCLEOTIDE SEQUENCE</scope>
    <source>
        <strain evidence="2">CBS 757.83</strain>
    </source>
</reference>
<comment type="caution">
    <text evidence="2">The sequence shown here is derived from an EMBL/GenBank/DDBJ whole genome shotgun (WGS) entry which is preliminary data.</text>
</comment>
<gene>
    <name evidence="2" type="ORF">N658DRAFT_485309</name>
</gene>